<evidence type="ECO:0000313" key="1">
    <source>
        <dbReference type="EMBL" id="THG95474.1"/>
    </source>
</evidence>
<proteinExistence type="predicted"/>
<evidence type="ECO:0000313" key="2">
    <source>
        <dbReference type="Proteomes" id="UP000309038"/>
    </source>
</evidence>
<gene>
    <name evidence="1" type="ORF">EW026_g6188</name>
</gene>
<dbReference type="InterPro" id="IPR023393">
    <property type="entry name" value="START-like_dom_sf"/>
</dbReference>
<dbReference type="Pfam" id="PF08982">
    <property type="entry name" value="AtaL"/>
    <property type="match status" value="1"/>
</dbReference>
<dbReference type="Proteomes" id="UP000309038">
    <property type="component" value="Unassembled WGS sequence"/>
</dbReference>
<name>A0A4S4KBS9_9APHY</name>
<accession>A0A4S4KBS9</accession>
<dbReference type="InterPro" id="IPR015075">
    <property type="entry name" value="AtaL"/>
</dbReference>
<dbReference type="SUPFAM" id="SSF55961">
    <property type="entry name" value="Bet v1-like"/>
    <property type="match status" value="1"/>
</dbReference>
<evidence type="ECO:0008006" key="3">
    <source>
        <dbReference type="Google" id="ProtNLM"/>
    </source>
</evidence>
<protein>
    <recommendedName>
        <fullName evidence="3">DUF1857-domain-containing protein</fullName>
    </recommendedName>
</protein>
<dbReference type="Gene3D" id="3.30.530.20">
    <property type="match status" value="1"/>
</dbReference>
<reference evidence="1 2" key="1">
    <citation type="submission" date="2019-02" db="EMBL/GenBank/DDBJ databases">
        <title>Genome sequencing of the rare red list fungi Phlebia centrifuga.</title>
        <authorList>
            <person name="Buettner E."/>
            <person name="Kellner H."/>
        </authorList>
    </citation>
    <scope>NUCLEOTIDE SEQUENCE [LARGE SCALE GENOMIC DNA]</scope>
    <source>
        <strain evidence="1 2">DSM 108282</strain>
    </source>
</reference>
<organism evidence="1 2">
    <name type="scientific">Hermanssonia centrifuga</name>
    <dbReference type="NCBI Taxonomy" id="98765"/>
    <lineage>
        <taxon>Eukaryota</taxon>
        <taxon>Fungi</taxon>
        <taxon>Dikarya</taxon>
        <taxon>Basidiomycota</taxon>
        <taxon>Agaricomycotina</taxon>
        <taxon>Agaricomycetes</taxon>
        <taxon>Polyporales</taxon>
        <taxon>Meruliaceae</taxon>
        <taxon>Hermanssonia</taxon>
    </lineage>
</organism>
<comment type="caution">
    <text evidence="1">The sequence shown here is derived from an EMBL/GenBank/DDBJ whole genome shotgun (WGS) entry which is preliminary data.</text>
</comment>
<dbReference type="AlphaFoldDB" id="A0A4S4KBS9"/>
<sequence>MKFYAAHTTIVNPPSASPKITREQLWAALKQKSRDPIRFVPVIETCEVIKEDAFGLTRVVQFKPGTGPPGKVTEVVTFTEGVKADFFTPDNGTTVSNIISFGEDDSELYLTFAFNMNFPQFEEGSEQADAQTKKLWQSSQGAAARTVEQLREMLKEGSFH</sequence>
<keyword evidence="2" id="KW-1185">Reference proteome</keyword>
<dbReference type="EMBL" id="SGPJ01000318">
    <property type="protein sequence ID" value="THG95474.1"/>
    <property type="molecule type" value="Genomic_DNA"/>
</dbReference>